<dbReference type="NCBIfam" id="NF045579">
    <property type="entry name" value="rhamnoside_JR"/>
    <property type="match status" value="1"/>
</dbReference>
<dbReference type="Gene3D" id="3.40.50.880">
    <property type="match status" value="1"/>
</dbReference>
<protein>
    <submittedName>
        <fullName evidence="1">Uncharacterized protein</fullName>
    </submittedName>
</protein>
<dbReference type="Pfam" id="PF17132">
    <property type="entry name" value="Glyco_hydro_106"/>
    <property type="match status" value="2"/>
</dbReference>
<proteinExistence type="predicted"/>
<name>A0A3B1C7X7_9ZZZZ</name>
<gene>
    <name evidence="1" type="ORF">MNBD_IGNAVI01-2413</name>
</gene>
<accession>A0A3B1C7X7</accession>
<dbReference type="SUPFAM" id="SSF49785">
    <property type="entry name" value="Galactose-binding domain-like"/>
    <property type="match status" value="1"/>
</dbReference>
<dbReference type="EMBL" id="UOGD01000176">
    <property type="protein sequence ID" value="VAX20763.1"/>
    <property type="molecule type" value="Genomic_DNA"/>
</dbReference>
<reference evidence="1" key="1">
    <citation type="submission" date="2018-06" db="EMBL/GenBank/DDBJ databases">
        <authorList>
            <person name="Zhirakovskaya E."/>
        </authorList>
    </citation>
    <scope>NUCLEOTIDE SEQUENCE</scope>
</reference>
<sequence length="1016" mass="116210">MKKRILQLLILFSIIISQTSPVWSQEDKTIGVLETNFQNPPMNCRPHTYWWWPGNAVTEKEITWELEQMKEKGFGGVLITSAAQEVYEKANIPFLSEKHLVMLRHAVLEAKRLGMEVNLNFGVGWVFGGYWVPSEERAQSLVPVSIDLHGPTLFTGELPKYAKAADRRHELKIENIPDVDKLIAVIATEVKNNILIRSTSIDLTTSIEDNRLVWKIPDGHWRLMVFWLKPTGQITNYVTNNSVKHYCVDHFSKKAMQNYSKFLGGKYFDTLGDEFGKTVEAVHSDSWELANLPRGIYWSDSLMIKFQKMKGYDLAKYLPAIWWELGEISPKIRYDVNEFLHETGLETHFKTFLDWCEEHGVKGSMEPIGYPMDILKGAGMAHQPMNEVTPGEKDGVPWFDTRIGIKKYVTSGAHIYNRNVVGVEAYTFIHWERYRTTLEELKIASDGFLRTGANKFYNHGYSYSPERSPAPSRSVPFAARISHPNVWWKYYRLLADYIGRSSYLLQQGTFAPDIAIYSPLANQWTLNVLNARKWTRDFYWGDLGKLLVANGYDFDLLNDEALQKMAVIENGKIKIRDLEYKILIIPNIKSLPLETLKFIQKYIKEGGVVIALESLPENSVGFDDYINQDELVKSISKEIFPEKSGKSTKKYGEGNSYFMKLVINRQSVLDWQSSALDPFVNILRKHCLPDFSIDFVKEGLRENNGLSFLHRKSDEMDIYFVSNIQDRAINFPVTFRIQNKTPWEWNPYSGEITPVLCYETTDEGTKIPLTLSSYESTFVIFRDEETNNHVKYSELYKIINIKENKIEALANENGIYQVVLNKDNYDISKSVHVKDIPAPFTVSGNWKSTFVESDITILDTTISRLTSWTENDKTRYFSGTATYSINFDLTEEYISNDHVLLLDPGKVGNIAEIELNGIKIGTTWMREQTLDISNVAISGTNQLKLFITNTLINRISAMESSPPVPEHLVSKFGSGTTTYAAGMQKTIEMGFKPLPQSGLMGPVKIKVLKKVSIKFD</sequence>
<evidence type="ECO:0000313" key="1">
    <source>
        <dbReference type="EMBL" id="VAX20763.1"/>
    </source>
</evidence>
<dbReference type="InterPro" id="IPR029062">
    <property type="entry name" value="Class_I_gatase-like"/>
</dbReference>
<dbReference type="Gene3D" id="2.60.120.260">
    <property type="entry name" value="Galactose-binding domain-like"/>
    <property type="match status" value="1"/>
</dbReference>
<organism evidence="1">
    <name type="scientific">hydrothermal vent metagenome</name>
    <dbReference type="NCBI Taxonomy" id="652676"/>
    <lineage>
        <taxon>unclassified sequences</taxon>
        <taxon>metagenomes</taxon>
        <taxon>ecological metagenomes</taxon>
    </lineage>
</organism>
<dbReference type="AlphaFoldDB" id="A0A3B1C7X7"/>
<dbReference type="PANTHER" id="PTHR36848:SF2">
    <property type="entry name" value="SECRETED PROTEIN"/>
    <property type="match status" value="1"/>
</dbReference>
<dbReference type="PANTHER" id="PTHR36848">
    <property type="entry name" value="DNA-BINDING PROTEIN (PUTATIVE SECRETED PROTEIN)-RELATED"/>
    <property type="match status" value="1"/>
</dbReference>
<dbReference type="CDD" id="cd03143">
    <property type="entry name" value="A4_beta-galactosidase_middle_domain"/>
    <property type="match status" value="1"/>
</dbReference>
<dbReference type="InterPro" id="IPR008979">
    <property type="entry name" value="Galactose-bd-like_sf"/>
</dbReference>
<dbReference type="InterPro" id="IPR053161">
    <property type="entry name" value="Ulvan_degrading_GH"/>
</dbReference>